<dbReference type="Proteomes" id="UP001163046">
    <property type="component" value="Unassembled WGS sequence"/>
</dbReference>
<dbReference type="InterPro" id="IPR001452">
    <property type="entry name" value="SH3_domain"/>
</dbReference>
<dbReference type="GO" id="GO:0035091">
    <property type="term" value="F:phosphatidylinositol binding"/>
    <property type="evidence" value="ECO:0007669"/>
    <property type="project" value="InterPro"/>
</dbReference>
<protein>
    <submittedName>
        <fullName evidence="11">Signal transducing adapter molecule 2</fullName>
    </submittedName>
</protein>
<evidence type="ECO:0000313" key="12">
    <source>
        <dbReference type="Proteomes" id="UP001163046"/>
    </source>
</evidence>
<dbReference type="InterPro" id="IPR050670">
    <property type="entry name" value="STAM"/>
</dbReference>
<dbReference type="FunFam" id="1.25.40.90:FF:000009">
    <property type="entry name" value="Putative signal transducing adapter molecule 1"/>
    <property type="match status" value="1"/>
</dbReference>
<evidence type="ECO:0000256" key="7">
    <source>
        <dbReference type="PROSITE-ProRule" id="PRU00192"/>
    </source>
</evidence>
<comment type="subcellular location">
    <subcellularLocation>
        <location evidence="1">Endosome</location>
    </subcellularLocation>
</comment>
<dbReference type="PANTHER" id="PTHR45929">
    <property type="entry name" value="JAK PATHWAY SIGNAL TRANSDUCTION ADAPTOR MOLECULE"/>
    <property type="match status" value="1"/>
</dbReference>
<feature type="region of interest" description="Disordered" evidence="8">
    <location>
        <begin position="148"/>
        <end position="172"/>
    </location>
</feature>
<accession>A0A9W9Z7M3</accession>
<dbReference type="SUPFAM" id="SSF48464">
    <property type="entry name" value="ENTH/VHS domain"/>
    <property type="match status" value="1"/>
</dbReference>
<feature type="domain" description="VHS" evidence="10">
    <location>
        <begin position="17"/>
        <end position="144"/>
    </location>
</feature>
<gene>
    <name evidence="11" type="primary">STAM2_1</name>
    <name evidence="11" type="ORF">OS493_035116</name>
</gene>
<dbReference type="InterPro" id="IPR002014">
    <property type="entry name" value="VHS_dom"/>
</dbReference>
<evidence type="ECO:0000259" key="10">
    <source>
        <dbReference type="PROSITE" id="PS50179"/>
    </source>
</evidence>
<organism evidence="11 12">
    <name type="scientific">Desmophyllum pertusum</name>
    <dbReference type="NCBI Taxonomy" id="174260"/>
    <lineage>
        <taxon>Eukaryota</taxon>
        <taxon>Metazoa</taxon>
        <taxon>Cnidaria</taxon>
        <taxon>Anthozoa</taxon>
        <taxon>Hexacorallia</taxon>
        <taxon>Scleractinia</taxon>
        <taxon>Caryophylliina</taxon>
        <taxon>Caryophylliidae</taxon>
        <taxon>Desmophyllum</taxon>
    </lineage>
</organism>
<comment type="caution">
    <text evidence="11">The sequence shown here is derived from an EMBL/GenBank/DDBJ whole genome shotgun (WGS) entry which is preliminary data.</text>
</comment>
<dbReference type="Pfam" id="PF00018">
    <property type="entry name" value="SH3_1"/>
    <property type="match status" value="1"/>
</dbReference>
<dbReference type="PANTHER" id="PTHR45929:SF3">
    <property type="entry name" value="JAK PATHWAY SIGNAL TRANSDUCTION ADAPTOR MOLECULE"/>
    <property type="match status" value="1"/>
</dbReference>
<feature type="compositionally biased region" description="Polar residues" evidence="8">
    <location>
        <begin position="149"/>
        <end position="167"/>
    </location>
</feature>
<keyword evidence="6" id="KW-0653">Protein transport</keyword>
<dbReference type="SUPFAM" id="SSF50044">
    <property type="entry name" value="SH3-domain"/>
    <property type="match status" value="1"/>
</dbReference>
<dbReference type="SMART" id="SM00726">
    <property type="entry name" value="UIM"/>
    <property type="match status" value="1"/>
</dbReference>
<proteinExistence type="inferred from homology"/>
<keyword evidence="4" id="KW-0813">Transport</keyword>
<feature type="domain" description="SH3" evidence="9">
    <location>
        <begin position="212"/>
        <end position="248"/>
    </location>
</feature>
<dbReference type="InterPro" id="IPR008942">
    <property type="entry name" value="ENTH_VHS"/>
</dbReference>
<dbReference type="AlphaFoldDB" id="A0A9W9Z7M3"/>
<evidence type="ECO:0000256" key="5">
    <source>
        <dbReference type="ARBA" id="ARBA00022753"/>
    </source>
</evidence>
<dbReference type="InterPro" id="IPR036028">
    <property type="entry name" value="SH3-like_dom_sf"/>
</dbReference>
<evidence type="ECO:0000259" key="9">
    <source>
        <dbReference type="PROSITE" id="PS50002"/>
    </source>
</evidence>
<dbReference type="SMART" id="SM00288">
    <property type="entry name" value="VHS"/>
    <property type="match status" value="1"/>
</dbReference>
<name>A0A9W9Z7M3_9CNID</name>
<evidence type="ECO:0000256" key="1">
    <source>
        <dbReference type="ARBA" id="ARBA00004177"/>
    </source>
</evidence>
<reference evidence="11" key="1">
    <citation type="submission" date="2023-01" db="EMBL/GenBank/DDBJ databases">
        <title>Genome assembly of the deep-sea coral Lophelia pertusa.</title>
        <authorList>
            <person name="Herrera S."/>
            <person name="Cordes E."/>
        </authorList>
    </citation>
    <scope>NUCLEOTIDE SEQUENCE</scope>
    <source>
        <strain evidence="11">USNM1676648</strain>
        <tissue evidence="11">Polyp</tissue>
    </source>
</reference>
<comment type="similarity">
    <text evidence="2">Belongs to the STAM family.</text>
</comment>
<dbReference type="Pfam" id="PF02809">
    <property type="entry name" value="UIM"/>
    <property type="match status" value="1"/>
</dbReference>
<dbReference type="PROSITE" id="PS50179">
    <property type="entry name" value="VHS"/>
    <property type="match status" value="1"/>
</dbReference>
<dbReference type="PROSITE" id="PS50002">
    <property type="entry name" value="SH3"/>
    <property type="match status" value="1"/>
</dbReference>
<evidence type="ECO:0000256" key="2">
    <source>
        <dbReference type="ARBA" id="ARBA00009666"/>
    </source>
</evidence>
<keyword evidence="5" id="KW-0967">Endosome</keyword>
<feature type="compositionally biased region" description="Low complexity" evidence="8">
    <location>
        <begin position="192"/>
        <end position="204"/>
    </location>
</feature>
<evidence type="ECO:0000313" key="11">
    <source>
        <dbReference type="EMBL" id="KAJ7376370.1"/>
    </source>
</evidence>
<dbReference type="InterPro" id="IPR003903">
    <property type="entry name" value="UIM_dom"/>
</dbReference>
<dbReference type="GO" id="GO:0033565">
    <property type="term" value="C:ESCRT-0 complex"/>
    <property type="evidence" value="ECO:0007669"/>
    <property type="project" value="TreeGrafter"/>
</dbReference>
<evidence type="ECO:0000256" key="4">
    <source>
        <dbReference type="ARBA" id="ARBA00022448"/>
    </source>
</evidence>
<evidence type="ECO:0000256" key="6">
    <source>
        <dbReference type="ARBA" id="ARBA00022927"/>
    </source>
</evidence>
<dbReference type="EMBL" id="MU826401">
    <property type="protein sequence ID" value="KAJ7376370.1"/>
    <property type="molecule type" value="Genomic_DNA"/>
</dbReference>
<dbReference type="OrthoDB" id="10068368at2759"/>
<dbReference type="Gene3D" id="1.25.40.90">
    <property type="match status" value="1"/>
</dbReference>
<evidence type="ECO:0000256" key="8">
    <source>
        <dbReference type="SAM" id="MobiDB-lite"/>
    </source>
</evidence>
<evidence type="ECO:0000256" key="3">
    <source>
        <dbReference type="ARBA" id="ARBA00022443"/>
    </source>
</evidence>
<dbReference type="PROSITE" id="PS50330">
    <property type="entry name" value="UIM"/>
    <property type="match status" value="1"/>
</dbReference>
<dbReference type="GO" id="GO:0043328">
    <property type="term" value="P:protein transport to vacuole involved in ubiquitin-dependent protein catabolic process via the multivesicular body sorting pathway"/>
    <property type="evidence" value="ECO:0007669"/>
    <property type="project" value="TreeGrafter"/>
</dbReference>
<feature type="region of interest" description="Disordered" evidence="8">
    <location>
        <begin position="186"/>
        <end position="207"/>
    </location>
</feature>
<keyword evidence="12" id="KW-1185">Reference proteome</keyword>
<sequence length="248" mass="27549">MPLFSSSSPYDQDVEKATSELNTTEDWQLIMEICDRIPRTPSGPKDALRSIMKRINHRVPHVAIQALTLLSACVNNCDKVFHLEVCSRDFVSEAKSIISRAHPKVTEKLKSLIKEWSVSFKDDPQLSLIPTLYKELKAEGVDFPDISKDTSLTSAGPSTRSSASALISPQKEDDDLARAIQLSLQESDTSKPKVSSLYPSFSSPSPAPIKRVEGKKVRALYDFEAVEDNELTFKSGEIISVSDDRFCL</sequence>
<keyword evidence="3 7" id="KW-0728">SH3 domain</keyword>
<dbReference type="GO" id="GO:0043130">
    <property type="term" value="F:ubiquitin binding"/>
    <property type="evidence" value="ECO:0007669"/>
    <property type="project" value="InterPro"/>
</dbReference>
<dbReference type="Gene3D" id="2.30.30.40">
    <property type="entry name" value="SH3 Domains"/>
    <property type="match status" value="1"/>
</dbReference>
<dbReference type="CDD" id="cd03568">
    <property type="entry name" value="VHS_STAM"/>
    <property type="match status" value="1"/>
</dbReference>
<dbReference type="Pfam" id="PF00790">
    <property type="entry name" value="VHS"/>
    <property type="match status" value="1"/>
</dbReference>